<feature type="domain" description="EF-hand" evidence="3">
    <location>
        <begin position="184"/>
        <end position="219"/>
    </location>
</feature>
<dbReference type="AlphaFoldDB" id="A0A6T8NNH0"/>
<dbReference type="Pfam" id="PF13499">
    <property type="entry name" value="EF-hand_7"/>
    <property type="match status" value="1"/>
</dbReference>
<dbReference type="EMBL" id="HBFK01031401">
    <property type="protein sequence ID" value="CAD8752583.1"/>
    <property type="molecule type" value="Transcribed_RNA"/>
</dbReference>
<keyword evidence="1" id="KW-0106">Calcium</keyword>
<feature type="compositionally biased region" description="Basic residues" evidence="2">
    <location>
        <begin position="1"/>
        <end position="16"/>
    </location>
</feature>
<accession>A0A6T8NNH0</accession>
<evidence type="ECO:0000256" key="2">
    <source>
        <dbReference type="SAM" id="MobiDB-lite"/>
    </source>
</evidence>
<sequence length="527" mass="57633">MAITRHHSTNVRRRASIHNPEEASKTRGGGVPVFPRCKSRASPTLPSPSPSAGPSPVISASGKVLPMPKLPLSGGTLKKEHEITARPLTRFDRTLLGDAYMREGLRKPSQPSGPKGEKHPLLHFLATSPTQAPKYSVSPPPMASRSLDSAADAFGRAPLPIKAAHHGGHHRNGTLSNSKEQYQAIRDTIHEAFEEVDLDKNGVIDKFELGHLLSKIAPLDHPIDDLDAIFDDVDTDRNGVIDPMEFRAFLEANLTVAQNRQVPMNLYTLVHTAFREGLQRVRQERNIVTKAFLEASQMFGCNPSGNTTASKTSWVFKIYDRLHSEHVDPAMVEGGRSGRLAFLEEILKEVCSLGEVVLMPIGDDSPKKEKLRKSATEKVEKIKRALFGADRRQEVPESMAEIIGFCSEWLSKLSEVETEQAGLGRLASDWRVASLDMLSSSMDGGERPPNSCSFDDLAPPSGSHGAHKLAGRRGSAFGSAFWPKYSGTIHSRLLAPTDDSAGEVFKMGLPRMGDPPLDSLFNLPRAM</sequence>
<reference evidence="4" key="1">
    <citation type="submission" date="2021-01" db="EMBL/GenBank/DDBJ databases">
        <authorList>
            <person name="Corre E."/>
            <person name="Pelletier E."/>
            <person name="Niang G."/>
            <person name="Scheremetjew M."/>
            <person name="Finn R."/>
            <person name="Kale V."/>
            <person name="Holt S."/>
            <person name="Cochrane G."/>
            <person name="Meng A."/>
            <person name="Brown T."/>
            <person name="Cohen L."/>
        </authorList>
    </citation>
    <scope>NUCLEOTIDE SEQUENCE</scope>
    <source>
        <strain evidence="4">CCMP441</strain>
    </source>
</reference>
<evidence type="ECO:0000256" key="1">
    <source>
        <dbReference type="ARBA" id="ARBA00022837"/>
    </source>
</evidence>
<gene>
    <name evidence="4" type="ORF">HAND1043_LOCUS19089</name>
</gene>
<evidence type="ECO:0000313" key="4">
    <source>
        <dbReference type="EMBL" id="CAD8752583.1"/>
    </source>
</evidence>
<dbReference type="SUPFAM" id="SSF47473">
    <property type="entry name" value="EF-hand"/>
    <property type="match status" value="1"/>
</dbReference>
<feature type="region of interest" description="Disordered" evidence="2">
    <location>
        <begin position="1"/>
        <end position="59"/>
    </location>
</feature>
<protein>
    <recommendedName>
        <fullName evidence="3">EF-hand domain-containing protein</fullName>
    </recommendedName>
</protein>
<proteinExistence type="predicted"/>
<dbReference type="PROSITE" id="PS00018">
    <property type="entry name" value="EF_HAND_1"/>
    <property type="match status" value="2"/>
</dbReference>
<dbReference type="InterPro" id="IPR018247">
    <property type="entry name" value="EF_Hand_1_Ca_BS"/>
</dbReference>
<dbReference type="GO" id="GO:0005509">
    <property type="term" value="F:calcium ion binding"/>
    <property type="evidence" value="ECO:0007669"/>
    <property type="project" value="InterPro"/>
</dbReference>
<dbReference type="CDD" id="cd00051">
    <property type="entry name" value="EFh"/>
    <property type="match status" value="1"/>
</dbReference>
<name>A0A6T8NNH0_HEMAN</name>
<feature type="region of interest" description="Disordered" evidence="2">
    <location>
        <begin position="440"/>
        <end position="470"/>
    </location>
</feature>
<dbReference type="Gene3D" id="1.10.238.10">
    <property type="entry name" value="EF-hand"/>
    <property type="match status" value="1"/>
</dbReference>
<dbReference type="InterPro" id="IPR002048">
    <property type="entry name" value="EF_hand_dom"/>
</dbReference>
<dbReference type="PROSITE" id="PS50222">
    <property type="entry name" value="EF_HAND_2"/>
    <property type="match status" value="2"/>
</dbReference>
<feature type="domain" description="EF-hand" evidence="3">
    <location>
        <begin position="221"/>
        <end position="256"/>
    </location>
</feature>
<dbReference type="SMART" id="SM00054">
    <property type="entry name" value="EFh"/>
    <property type="match status" value="2"/>
</dbReference>
<evidence type="ECO:0000259" key="3">
    <source>
        <dbReference type="PROSITE" id="PS50222"/>
    </source>
</evidence>
<organism evidence="4">
    <name type="scientific">Hemiselmis andersenii</name>
    <name type="common">Cryptophyte alga</name>
    <dbReference type="NCBI Taxonomy" id="464988"/>
    <lineage>
        <taxon>Eukaryota</taxon>
        <taxon>Cryptophyceae</taxon>
        <taxon>Cryptomonadales</taxon>
        <taxon>Hemiselmidaceae</taxon>
        <taxon>Hemiselmis</taxon>
    </lineage>
</organism>
<dbReference type="InterPro" id="IPR011992">
    <property type="entry name" value="EF-hand-dom_pair"/>
</dbReference>